<proteinExistence type="predicted"/>
<gene>
    <name evidence="1" type="ORF">BV95_00041</name>
</gene>
<organism evidence="1 2">
    <name type="scientific">Sphingobium chlorophenolicum</name>
    <dbReference type="NCBI Taxonomy" id="46429"/>
    <lineage>
        <taxon>Bacteria</taxon>
        <taxon>Pseudomonadati</taxon>
        <taxon>Pseudomonadota</taxon>
        <taxon>Alphaproteobacteria</taxon>
        <taxon>Sphingomonadales</taxon>
        <taxon>Sphingomonadaceae</taxon>
        <taxon>Sphingobium</taxon>
    </lineage>
</organism>
<accession>A0A081RJN2</accession>
<evidence type="ECO:0000313" key="1">
    <source>
        <dbReference type="EMBL" id="KEQ55405.1"/>
    </source>
</evidence>
<evidence type="ECO:0000313" key="2">
    <source>
        <dbReference type="Proteomes" id="UP000028411"/>
    </source>
</evidence>
<name>A0A081RJN2_SPHCR</name>
<dbReference type="RefSeq" id="WP_169804642.1">
    <property type="nucleotide sequence ID" value="NZ_JFHR01000001.1"/>
</dbReference>
<dbReference type="Proteomes" id="UP000028411">
    <property type="component" value="Unassembled WGS sequence"/>
</dbReference>
<dbReference type="AlphaFoldDB" id="A0A081RJN2"/>
<sequence>MIISASFDRSYFEARLDRNRRLAARSRNPQIRAIHLEYVRLYSQLLEQAAPAPA</sequence>
<dbReference type="EMBL" id="JFHR01000001">
    <property type="protein sequence ID" value="KEQ55405.1"/>
    <property type="molecule type" value="Genomic_DNA"/>
</dbReference>
<dbReference type="PATRIC" id="fig|46429.4.peg.43"/>
<reference evidence="1 2" key="1">
    <citation type="submission" date="2014-02" db="EMBL/GenBank/DDBJ databases">
        <title>Whole genome sequence of Sphingobium chlorophenolicum NBRC 16172.</title>
        <authorList>
            <person name="Gan H.M."/>
            <person name="Gan H.Y."/>
            <person name="Chew T.H."/>
            <person name="Savka M.A."/>
        </authorList>
    </citation>
    <scope>NUCLEOTIDE SEQUENCE [LARGE SCALE GENOMIC DNA]</scope>
    <source>
        <strain evidence="1 2">NBRC 16172</strain>
    </source>
</reference>
<protein>
    <submittedName>
        <fullName evidence="1">Uncharacterized protein</fullName>
    </submittedName>
</protein>
<comment type="caution">
    <text evidence="1">The sequence shown here is derived from an EMBL/GenBank/DDBJ whole genome shotgun (WGS) entry which is preliminary data.</text>
</comment>